<organism evidence="2 3">
    <name type="scientific">Giardia intestinalis (strain ATCC 50581 / GS clone H7)</name>
    <name type="common">Giardia lamblia</name>
    <dbReference type="NCBI Taxonomy" id="598745"/>
    <lineage>
        <taxon>Eukaryota</taxon>
        <taxon>Metamonada</taxon>
        <taxon>Diplomonadida</taxon>
        <taxon>Hexamitidae</taxon>
        <taxon>Giardiinae</taxon>
        <taxon>Giardia</taxon>
    </lineage>
</organism>
<evidence type="ECO:0000313" key="2">
    <source>
        <dbReference type="EMBL" id="EET00628.1"/>
    </source>
</evidence>
<evidence type="ECO:0000313" key="3">
    <source>
        <dbReference type="Proteomes" id="UP000002488"/>
    </source>
</evidence>
<dbReference type="AlphaFoldDB" id="C6LTL0"/>
<sequence>MNEKGFGARKFFVEQGLGICGSIARHEEVHANNIILAKGERLLGMSIEVDRSCTVVERDSSLVFRNFTDLTCKKNPRWRVRDKRCASPASGRDSIKVSDRCGVDGPIHFLSSTTAEEGKDSSPRHVHPGLVSEKQKLGSRPKHCRSNTPALRKLKSKVPSRADSAPAWPSEQKNQKENKETGPPQILRRSIKVDENFAIHPLREKSPILSKTSPTGIIRQPGVLGPEHACRAYNYILGAARRFIDINLPYLSPEKPKVCMISMEQGAAVITCHVPTALFEGLYYDCETIGETSQIDKMQQ</sequence>
<evidence type="ECO:0000256" key="1">
    <source>
        <dbReference type="SAM" id="MobiDB-lite"/>
    </source>
</evidence>
<comment type="caution">
    <text evidence="2">The sequence shown here is derived from an EMBL/GenBank/DDBJ whole genome shotgun (WGS) entry which is preliminary data.</text>
</comment>
<protein>
    <submittedName>
        <fullName evidence="2">Uncharacterized protein</fullName>
    </submittedName>
</protein>
<gene>
    <name evidence="2" type="ORF">GL50581_2106</name>
</gene>
<dbReference type="OrthoDB" id="10471832at2759"/>
<name>C6LTL0_GIAIB</name>
<dbReference type="EMBL" id="ACGJ01002272">
    <property type="protein sequence ID" value="EET00628.1"/>
    <property type="molecule type" value="Genomic_DNA"/>
</dbReference>
<proteinExistence type="predicted"/>
<dbReference type="VEuPathDB" id="GiardiaDB:GL50581_2106"/>
<dbReference type="Proteomes" id="UP000002488">
    <property type="component" value="Unassembled WGS sequence"/>
</dbReference>
<dbReference type="OMA" id="HYDCETI"/>
<reference evidence="2 3" key="1">
    <citation type="journal article" date="2009" name="PLoS Pathog.">
        <title>Draft genome sequencing of giardia intestinalis assemblage B isolate GS: is human giardiasis caused by two different species?</title>
        <authorList>
            <person name="Franzen O."/>
            <person name="Jerlstrom-Hultqvist J."/>
            <person name="Castro E."/>
            <person name="Sherwood E."/>
            <person name="Ankarklev J."/>
            <person name="Reiner D.S."/>
            <person name="Palm D."/>
            <person name="Andersson J.O."/>
            <person name="Andersson B."/>
            <person name="Svard S.G."/>
        </authorList>
    </citation>
    <scope>NUCLEOTIDE SEQUENCE [LARGE SCALE GENOMIC DNA]</scope>
    <source>
        <strain evidence="3">ATCC 50581 / GS clone H7</strain>
    </source>
</reference>
<feature type="region of interest" description="Disordered" evidence="1">
    <location>
        <begin position="112"/>
        <end position="183"/>
    </location>
</feature>
<accession>C6LTL0</accession>